<accession>A0A0F9KTR0</accession>
<dbReference type="AlphaFoldDB" id="A0A0F9KTR0"/>
<evidence type="ECO:0000313" key="1">
    <source>
        <dbReference type="EMBL" id="KKM85108.1"/>
    </source>
</evidence>
<protein>
    <submittedName>
        <fullName evidence="1">Uncharacterized protein</fullName>
    </submittedName>
</protein>
<organism evidence="1">
    <name type="scientific">marine sediment metagenome</name>
    <dbReference type="NCBI Taxonomy" id="412755"/>
    <lineage>
        <taxon>unclassified sequences</taxon>
        <taxon>metagenomes</taxon>
        <taxon>ecological metagenomes</taxon>
    </lineage>
</organism>
<reference evidence="1" key="1">
    <citation type="journal article" date="2015" name="Nature">
        <title>Complex archaea that bridge the gap between prokaryotes and eukaryotes.</title>
        <authorList>
            <person name="Spang A."/>
            <person name="Saw J.H."/>
            <person name="Jorgensen S.L."/>
            <person name="Zaremba-Niedzwiedzka K."/>
            <person name="Martijn J."/>
            <person name="Lind A.E."/>
            <person name="van Eijk R."/>
            <person name="Schleper C."/>
            <person name="Guy L."/>
            <person name="Ettema T.J."/>
        </authorList>
    </citation>
    <scope>NUCLEOTIDE SEQUENCE</scope>
</reference>
<sequence length="128" mass="15280">MGYYMYQEDTQFFMKKDDLQYALAAVRGLVGRETINDSSGYHYPWVDNSFRERTDFRDIMDDWRWEIEQDVDESVVGLEFLGEKLGDDELLFDTIAPWVKDGSFIEMRGEDGSMWRWEFNDGKLEERS</sequence>
<dbReference type="EMBL" id="LAZR01007462">
    <property type="protein sequence ID" value="KKM85108.1"/>
    <property type="molecule type" value="Genomic_DNA"/>
</dbReference>
<name>A0A0F9KTR0_9ZZZZ</name>
<comment type="caution">
    <text evidence="1">The sequence shown here is derived from an EMBL/GenBank/DDBJ whole genome shotgun (WGS) entry which is preliminary data.</text>
</comment>
<gene>
    <name evidence="1" type="ORF">LCGC14_1292370</name>
</gene>
<proteinExistence type="predicted"/>